<name>A0A2U2DFY8_9HYPH</name>
<protein>
    <submittedName>
        <fullName evidence="1">Uncharacterized protein</fullName>
    </submittedName>
</protein>
<dbReference type="EMBL" id="QFBC01000030">
    <property type="protein sequence ID" value="PWE52236.1"/>
    <property type="molecule type" value="Genomic_DNA"/>
</dbReference>
<gene>
    <name evidence="1" type="ORF">DEM27_32195</name>
</gene>
<sequence>MKGSRRIFNLLSYSDDEIEAILAAATAACRCLDVDLNTEQGRHILQRATNLAGSGVVDEAKILAMLCARGVKAAERNSA</sequence>
<accession>A0A2U2DFY8</accession>
<organism evidence="1 2">
    <name type="scientific">Metarhizobium album</name>
    <dbReference type="NCBI Taxonomy" id="2182425"/>
    <lineage>
        <taxon>Bacteria</taxon>
        <taxon>Pseudomonadati</taxon>
        <taxon>Pseudomonadota</taxon>
        <taxon>Alphaproteobacteria</taxon>
        <taxon>Hyphomicrobiales</taxon>
        <taxon>Rhizobiaceae</taxon>
        <taxon>Metarhizobium</taxon>
    </lineage>
</organism>
<dbReference type="AlphaFoldDB" id="A0A2U2DFY8"/>
<evidence type="ECO:0000313" key="1">
    <source>
        <dbReference type="EMBL" id="PWE52236.1"/>
    </source>
</evidence>
<evidence type="ECO:0000313" key="2">
    <source>
        <dbReference type="Proteomes" id="UP000245252"/>
    </source>
</evidence>
<proteinExistence type="predicted"/>
<keyword evidence="2" id="KW-1185">Reference proteome</keyword>
<dbReference type="Proteomes" id="UP000245252">
    <property type="component" value="Unassembled WGS sequence"/>
</dbReference>
<comment type="caution">
    <text evidence="1">The sequence shown here is derived from an EMBL/GenBank/DDBJ whole genome shotgun (WGS) entry which is preliminary data.</text>
</comment>
<reference evidence="1 2" key="1">
    <citation type="submission" date="2018-05" db="EMBL/GenBank/DDBJ databases">
        <title>The draft genome of strain NS-104.</title>
        <authorList>
            <person name="Hang P."/>
            <person name="Jiang J."/>
        </authorList>
    </citation>
    <scope>NUCLEOTIDE SEQUENCE [LARGE SCALE GENOMIC DNA]</scope>
    <source>
        <strain evidence="1 2">NS-104</strain>
    </source>
</reference>